<feature type="compositionally biased region" description="Acidic residues" evidence="1">
    <location>
        <begin position="42"/>
        <end position="60"/>
    </location>
</feature>
<sequence length="111" mass="12765">MESSRGPVSSSWDRLGPLSPLFAVSLSHTLSLSLSLERKEGEEEGEEGEEGKEEEEEEEDHLLPSSFKLEQAWSLVWRSRNASAKMVSRSDERVRRNRRIRYLRACFAPRS</sequence>
<proteinExistence type="predicted"/>
<evidence type="ECO:0000256" key="1">
    <source>
        <dbReference type="SAM" id="MobiDB-lite"/>
    </source>
</evidence>
<feature type="region of interest" description="Disordered" evidence="1">
    <location>
        <begin position="35"/>
        <end position="64"/>
    </location>
</feature>
<dbReference type="EMBL" id="LR862144">
    <property type="protein sequence ID" value="CAD1824802.1"/>
    <property type="molecule type" value="Genomic_DNA"/>
</dbReference>
<protein>
    <submittedName>
        <fullName evidence="2">Uncharacterized protein</fullName>
    </submittedName>
</protein>
<evidence type="ECO:0000313" key="2">
    <source>
        <dbReference type="EMBL" id="CAD1824802.1"/>
    </source>
</evidence>
<organism evidence="2">
    <name type="scientific">Ananas comosus var. bracteatus</name>
    <name type="common">red pineapple</name>
    <dbReference type="NCBI Taxonomy" id="296719"/>
    <lineage>
        <taxon>Eukaryota</taxon>
        <taxon>Viridiplantae</taxon>
        <taxon>Streptophyta</taxon>
        <taxon>Embryophyta</taxon>
        <taxon>Tracheophyta</taxon>
        <taxon>Spermatophyta</taxon>
        <taxon>Magnoliopsida</taxon>
        <taxon>Liliopsida</taxon>
        <taxon>Poales</taxon>
        <taxon>Bromeliaceae</taxon>
        <taxon>Bromelioideae</taxon>
        <taxon>Ananas</taxon>
    </lineage>
</organism>
<name>A0A6V7P1S6_ANACO</name>
<accession>A0A6V7P1S6</accession>
<reference evidence="2" key="1">
    <citation type="submission" date="2020-07" db="EMBL/GenBank/DDBJ databases">
        <authorList>
            <person name="Lin J."/>
        </authorList>
    </citation>
    <scope>NUCLEOTIDE SEQUENCE</scope>
</reference>
<gene>
    <name evidence="2" type="ORF">CB5_LOCUS8013</name>
</gene>
<dbReference type="AlphaFoldDB" id="A0A6V7P1S6"/>